<dbReference type="Proteomes" id="UP001292094">
    <property type="component" value="Unassembled WGS sequence"/>
</dbReference>
<dbReference type="Pfam" id="PF13873">
    <property type="entry name" value="Myb_DNA-bind_5"/>
    <property type="match status" value="1"/>
</dbReference>
<dbReference type="InterPro" id="IPR028002">
    <property type="entry name" value="Myb_DNA-bind_5"/>
</dbReference>
<proteinExistence type="predicted"/>
<accession>A0AAE1Q1Y2</accession>
<feature type="domain" description="Myb/SANT-like DNA-binding" evidence="4">
    <location>
        <begin position="31"/>
        <end position="103"/>
    </location>
</feature>
<dbReference type="EMBL" id="JAWZYT010000798">
    <property type="protein sequence ID" value="KAK4318774.1"/>
    <property type="molecule type" value="Genomic_DNA"/>
</dbReference>
<evidence type="ECO:0000313" key="5">
    <source>
        <dbReference type="EMBL" id="KAK4318774.1"/>
    </source>
</evidence>
<comment type="function">
    <text evidence="3">Involved in transvection phenomena (= synapsis-dependent gene expression), where the synaptic pairing of chromosomes carrying genes with which zeste interacts influences the expression of these genes. Zeste binds to DNA and stimulates transcription from a nearby promoter.</text>
</comment>
<keyword evidence="6" id="KW-1185">Reference proteome</keyword>
<evidence type="ECO:0000256" key="2">
    <source>
        <dbReference type="ARBA" id="ARBA00016807"/>
    </source>
</evidence>
<protein>
    <recommendedName>
        <fullName evidence="2">Regulatory protein zeste</fullName>
    </recommendedName>
</protein>
<reference evidence="5" key="1">
    <citation type="submission" date="2023-11" db="EMBL/GenBank/DDBJ databases">
        <title>Genome assemblies of two species of porcelain crab, Petrolisthes cinctipes and Petrolisthes manimaculis (Anomura: Porcellanidae).</title>
        <authorList>
            <person name="Angst P."/>
        </authorList>
    </citation>
    <scope>NUCLEOTIDE SEQUENCE</scope>
    <source>
        <strain evidence="5">PB745_02</strain>
        <tissue evidence="5">Gill</tissue>
    </source>
</reference>
<comment type="subunit">
    <text evidence="1">Self-associates forming complexes of several hundred monomers.</text>
</comment>
<dbReference type="PANTHER" id="PTHR21411:SF0">
    <property type="entry name" value="REGULATORY PROTEIN ZESTE"/>
    <property type="match status" value="1"/>
</dbReference>
<evidence type="ECO:0000259" key="4">
    <source>
        <dbReference type="Pfam" id="PF13873"/>
    </source>
</evidence>
<organism evidence="5 6">
    <name type="scientific">Petrolisthes manimaculis</name>
    <dbReference type="NCBI Taxonomy" id="1843537"/>
    <lineage>
        <taxon>Eukaryota</taxon>
        <taxon>Metazoa</taxon>
        <taxon>Ecdysozoa</taxon>
        <taxon>Arthropoda</taxon>
        <taxon>Crustacea</taxon>
        <taxon>Multicrustacea</taxon>
        <taxon>Malacostraca</taxon>
        <taxon>Eumalacostraca</taxon>
        <taxon>Eucarida</taxon>
        <taxon>Decapoda</taxon>
        <taxon>Pleocyemata</taxon>
        <taxon>Anomura</taxon>
        <taxon>Galatheoidea</taxon>
        <taxon>Porcellanidae</taxon>
        <taxon>Petrolisthes</taxon>
    </lineage>
</organism>
<sequence>MVPTLHCTPVQTPVHSTYCCITVNMERTAPLSQTQRMALLNLIKERDSIVNDKSTAPGIIEAKRRMWEEINLKFNSLYPDQQPRSTKQLKRSYDHVKRKVKDEDREFKKKIKVTGGGCPPTPPKPTEEIALAASMMTVDLAMGNNVFETFTLEPVHNSSAAVVRELQEEDVDDPGVPGVSGISYGNPAYPTHPSESLISVPLPVASTSTSSSSSPTPRSPAVITATPHRQLNPYTPSVGSVTNSRPRNKIRYSAKDDAYMCRTRQEEYHRLKIAQMKEMHARENEYMDKRMSLLTSAEIKKDEVHSKLIKVLAAAEIAFDAMGSLDDV</sequence>
<evidence type="ECO:0000256" key="3">
    <source>
        <dbReference type="ARBA" id="ARBA00025466"/>
    </source>
</evidence>
<name>A0AAE1Q1Y2_9EUCA</name>
<evidence type="ECO:0000256" key="1">
    <source>
        <dbReference type="ARBA" id="ARBA00011764"/>
    </source>
</evidence>
<evidence type="ECO:0000313" key="6">
    <source>
        <dbReference type="Proteomes" id="UP001292094"/>
    </source>
</evidence>
<gene>
    <name evidence="5" type="ORF">Pmani_010197</name>
</gene>
<comment type="caution">
    <text evidence="5">The sequence shown here is derived from an EMBL/GenBank/DDBJ whole genome shotgun (WGS) entry which is preliminary data.</text>
</comment>
<dbReference type="PANTHER" id="PTHR21411">
    <property type="entry name" value="APONTIC"/>
    <property type="match status" value="1"/>
</dbReference>
<dbReference type="AlphaFoldDB" id="A0AAE1Q1Y2"/>